<dbReference type="RefSeq" id="WP_354188953.1">
    <property type="nucleotide sequence ID" value="NZ_JBEPLI010000002.1"/>
</dbReference>
<organism evidence="1 2">
    <name type="scientific">Bartonella silvatica</name>
    <dbReference type="NCBI Taxonomy" id="357760"/>
    <lineage>
        <taxon>Bacteria</taxon>
        <taxon>Pseudomonadati</taxon>
        <taxon>Pseudomonadota</taxon>
        <taxon>Alphaproteobacteria</taxon>
        <taxon>Hyphomicrobiales</taxon>
        <taxon>Bartonellaceae</taxon>
        <taxon>Bartonella</taxon>
    </lineage>
</organism>
<name>A0ABV2HG43_9HYPH</name>
<dbReference type="EMBL" id="JBEPLI010000002">
    <property type="protein sequence ID" value="MET3589419.1"/>
    <property type="molecule type" value="Genomic_DNA"/>
</dbReference>
<comment type="caution">
    <text evidence="1">The sequence shown here is derived from an EMBL/GenBank/DDBJ whole genome shotgun (WGS) entry which is preliminary data.</text>
</comment>
<dbReference type="Proteomes" id="UP001549086">
    <property type="component" value="Unassembled WGS sequence"/>
</dbReference>
<keyword evidence="2" id="KW-1185">Reference proteome</keyword>
<gene>
    <name evidence="1" type="ORF">ABID23_000496</name>
</gene>
<accession>A0ABV2HG43</accession>
<evidence type="ECO:0000313" key="2">
    <source>
        <dbReference type="Proteomes" id="UP001549086"/>
    </source>
</evidence>
<sequence length="124" mass="14653">MFFLHLYCKKENFLFLTTWLLLSSLGVWLTNSLQARASWSKQVQTSHIAKMKRLNPEKKCDQLSLTITEDKKFLKHDIDPILSLNTFRNIIRLKKFLIKSTAVCIQIENLKTQYFSNKRAPPFF</sequence>
<evidence type="ECO:0000313" key="1">
    <source>
        <dbReference type="EMBL" id="MET3589419.1"/>
    </source>
</evidence>
<proteinExistence type="predicted"/>
<reference evidence="1 2" key="1">
    <citation type="submission" date="2024-06" db="EMBL/GenBank/DDBJ databases">
        <title>Genomic Encyclopedia of Type Strains, Phase IV (KMG-IV): sequencing the most valuable type-strain genomes for metagenomic binning, comparative biology and taxonomic classification.</title>
        <authorList>
            <person name="Goeker M."/>
        </authorList>
    </citation>
    <scope>NUCLEOTIDE SEQUENCE [LARGE SCALE GENOMIC DNA]</scope>
    <source>
        <strain evidence="1 2">DSM 23649</strain>
    </source>
</reference>
<protein>
    <submittedName>
        <fullName evidence="1">Uncharacterized protein</fullName>
    </submittedName>
</protein>